<organism evidence="8 9">
    <name type="scientific">Flexibacter flexilis DSM 6793</name>
    <dbReference type="NCBI Taxonomy" id="927664"/>
    <lineage>
        <taxon>Bacteria</taxon>
        <taxon>Pseudomonadati</taxon>
        <taxon>Bacteroidota</taxon>
        <taxon>Cytophagia</taxon>
        <taxon>Cytophagales</taxon>
        <taxon>Flexibacteraceae</taxon>
        <taxon>Flexibacter</taxon>
    </lineage>
</organism>
<evidence type="ECO:0000256" key="1">
    <source>
        <dbReference type="ARBA" id="ARBA00004651"/>
    </source>
</evidence>
<evidence type="ECO:0000256" key="6">
    <source>
        <dbReference type="SAM" id="Phobius"/>
    </source>
</evidence>
<evidence type="ECO:0000256" key="5">
    <source>
        <dbReference type="ARBA" id="ARBA00023136"/>
    </source>
</evidence>
<dbReference type="PANTHER" id="PTHR36115">
    <property type="entry name" value="PROLINE-RICH ANTIGEN HOMOLOG-RELATED"/>
    <property type="match status" value="1"/>
</dbReference>
<proteinExistence type="predicted"/>
<reference evidence="8 9" key="1">
    <citation type="submission" date="2016-10" db="EMBL/GenBank/DDBJ databases">
        <authorList>
            <person name="de Groot N.N."/>
        </authorList>
    </citation>
    <scope>NUCLEOTIDE SEQUENCE [LARGE SCALE GENOMIC DNA]</scope>
    <source>
        <strain evidence="8 9">DSM 6793</strain>
    </source>
</reference>
<feature type="domain" description="RDD" evidence="7">
    <location>
        <begin position="12"/>
        <end position="116"/>
    </location>
</feature>
<evidence type="ECO:0000256" key="3">
    <source>
        <dbReference type="ARBA" id="ARBA00022692"/>
    </source>
</evidence>
<evidence type="ECO:0000256" key="4">
    <source>
        <dbReference type="ARBA" id="ARBA00022989"/>
    </source>
</evidence>
<feature type="transmembrane region" description="Helical" evidence="6">
    <location>
        <begin position="54"/>
        <end position="72"/>
    </location>
</feature>
<accession>A0A1I1L3V1</accession>
<keyword evidence="4 6" id="KW-1133">Transmembrane helix</keyword>
<keyword evidence="3 6" id="KW-0812">Transmembrane</keyword>
<evidence type="ECO:0000313" key="9">
    <source>
        <dbReference type="Proteomes" id="UP000199514"/>
    </source>
</evidence>
<evidence type="ECO:0000313" key="8">
    <source>
        <dbReference type="EMBL" id="SFC64270.1"/>
    </source>
</evidence>
<dbReference type="Pfam" id="PF06271">
    <property type="entry name" value="RDD"/>
    <property type="match status" value="1"/>
</dbReference>
<keyword evidence="2" id="KW-1003">Cell membrane</keyword>
<dbReference type="EMBL" id="FOLE01000007">
    <property type="protein sequence ID" value="SFC64270.1"/>
    <property type="molecule type" value="Genomic_DNA"/>
</dbReference>
<dbReference type="AlphaFoldDB" id="A0A1I1L3V1"/>
<sequence length="142" mass="16742">MTEQKQYQFPNKGKRFFHLVFDELLCMGITFAVFKSLQINLEQNDPTKIDIKNTLISYAISFVFYTFFELIFKKTPAKFITRTHVVSDDGSTPSFLQIATRSICRLIPLEEISFLFNEYQGWHDRFSNTVVIEDEISEKIEY</sequence>
<feature type="transmembrane region" description="Helical" evidence="6">
    <location>
        <begin position="16"/>
        <end position="34"/>
    </location>
</feature>
<dbReference type="Proteomes" id="UP000199514">
    <property type="component" value="Unassembled WGS sequence"/>
</dbReference>
<dbReference type="STRING" id="927664.SAMN05421780_107207"/>
<dbReference type="GO" id="GO:0005886">
    <property type="term" value="C:plasma membrane"/>
    <property type="evidence" value="ECO:0007669"/>
    <property type="project" value="UniProtKB-SubCell"/>
</dbReference>
<evidence type="ECO:0000256" key="2">
    <source>
        <dbReference type="ARBA" id="ARBA00022475"/>
    </source>
</evidence>
<name>A0A1I1L3V1_9BACT</name>
<dbReference type="RefSeq" id="WP_091513512.1">
    <property type="nucleotide sequence ID" value="NZ_FOLE01000007.1"/>
</dbReference>
<protein>
    <submittedName>
        <fullName evidence="8">Uncharacterized membrane protein YckC, RDD family</fullName>
    </submittedName>
</protein>
<dbReference type="InterPro" id="IPR010432">
    <property type="entry name" value="RDD"/>
</dbReference>
<comment type="subcellular location">
    <subcellularLocation>
        <location evidence="1">Cell membrane</location>
        <topology evidence="1">Multi-pass membrane protein</topology>
    </subcellularLocation>
</comment>
<dbReference type="PANTHER" id="PTHR36115:SF4">
    <property type="entry name" value="MEMBRANE PROTEIN"/>
    <property type="match status" value="1"/>
</dbReference>
<gene>
    <name evidence="8" type="ORF">SAMN05421780_107207</name>
</gene>
<keyword evidence="9" id="KW-1185">Reference proteome</keyword>
<keyword evidence="5 6" id="KW-0472">Membrane</keyword>
<evidence type="ECO:0000259" key="7">
    <source>
        <dbReference type="Pfam" id="PF06271"/>
    </source>
</evidence>
<dbReference type="OrthoDB" id="762068at2"/>
<dbReference type="InterPro" id="IPR051791">
    <property type="entry name" value="Pra-immunoreactive"/>
</dbReference>